<comment type="caution">
    <text evidence="8">The sequence shown here is derived from an EMBL/GenBank/DDBJ whole genome shotgun (WGS) entry which is preliminary data.</text>
</comment>
<dbReference type="Gene3D" id="3.30.565.10">
    <property type="entry name" value="Histidine kinase-like ATPase, C-terminal domain"/>
    <property type="match status" value="1"/>
</dbReference>
<evidence type="ECO:0000256" key="2">
    <source>
        <dbReference type="ARBA" id="ARBA00021975"/>
    </source>
</evidence>
<dbReference type="FunFam" id="3.30.230.10:FF:000013">
    <property type="entry name" value="DNA mismatch repair endonuclease MutL"/>
    <property type="match status" value="1"/>
</dbReference>
<dbReference type="SMART" id="SM01340">
    <property type="entry name" value="DNA_mis_repair"/>
    <property type="match status" value="1"/>
</dbReference>
<evidence type="ECO:0000256" key="5">
    <source>
        <dbReference type="HAMAP-Rule" id="MF_00149"/>
    </source>
</evidence>
<reference evidence="8" key="1">
    <citation type="journal article" date="2022" name="Arch. Microbiol.">
        <title>Microbulbifer okhotskensis sp. nov., isolated from a deep bottom sediment of the Okhotsk Sea.</title>
        <authorList>
            <person name="Romanenko L."/>
            <person name="Kurilenko V."/>
            <person name="Otstavnykh N."/>
            <person name="Velansky P."/>
            <person name="Isaeva M."/>
            <person name="Mikhailov V."/>
        </authorList>
    </citation>
    <scope>NUCLEOTIDE SEQUENCE</scope>
    <source>
        <strain evidence="8">OS29</strain>
    </source>
</reference>
<comment type="function">
    <text evidence="5">This protein is involved in the repair of mismatches in DNA. It is required for dam-dependent methyl-directed DNA mismatch repair. May act as a 'molecular matchmaker', a protein that promotes the formation of a stable complex between two or more DNA-binding proteins in an ATP-dependent manner without itself being part of a final effector complex.</text>
</comment>
<sequence length="624" mass="68813">MHEKIQQLSPRLANQIAAGEVVERPASVIKELLENSLDAGATRLEVDVDSGGSKRMKVRDNGKGIDREDLAMALARHATSKIHALEDLEAVATLGFRGEALASISSVARLALTSSRDESGQGWQVSAEGRDMEAQLAPSAHPRGTTVDVRDLFFNTPARRKFLRTEKTEFNRIDETIKRLALSRFDVSISLRHNGKGVHNLRAGTGRVEMERRVAQVCGPAFMQNALHINVERSGLRLWGWVAEPAFSRSQADLQFFYVNGRAIRDKVVSHAVRRAFADVLYHGRHPAFVLYLELDPASVDVNVHPTKHEVRFRDSRLVHDFLFGSLHRALADVRPGQKDESEVEAEIESGHQPQEPVTGVRAGEFAGQQKMPLSNRPSPSNLREQMNTYGALHQPFQESSQSVQPHEVAAVTSTVSSVSAGPAAEVGSEVPPLGFALAQLHGIYILAQNEQGLIVVDMHAAHERIVYEQMKVAYGAGGIQAQPLLVPVSLAVSQREADCFEERSEVFTALGFVLQRAGPETLLVRQVPTMLHGAKVEQLVRDVLSDLLGQGDSARIAERINEVLGTMACHGSVRANRRLTVPEMNALLRDMESTERSGQCNHGRPTWTQVKLADMDKWFMRGQ</sequence>
<evidence type="ECO:0000256" key="3">
    <source>
        <dbReference type="ARBA" id="ARBA00022763"/>
    </source>
</evidence>
<evidence type="ECO:0000256" key="1">
    <source>
        <dbReference type="ARBA" id="ARBA00006082"/>
    </source>
</evidence>
<dbReference type="Proteomes" id="UP001139028">
    <property type="component" value="Unassembled WGS sequence"/>
</dbReference>
<dbReference type="PANTHER" id="PTHR10073">
    <property type="entry name" value="DNA MISMATCH REPAIR PROTEIN MLH, PMS, MUTL"/>
    <property type="match status" value="1"/>
</dbReference>
<dbReference type="Pfam" id="PF13589">
    <property type="entry name" value="HATPase_c_3"/>
    <property type="match status" value="1"/>
</dbReference>
<proteinExistence type="inferred from homology"/>
<dbReference type="InterPro" id="IPR036890">
    <property type="entry name" value="HATPase_C_sf"/>
</dbReference>
<evidence type="ECO:0000313" key="8">
    <source>
        <dbReference type="EMBL" id="MCO1332956.1"/>
    </source>
</evidence>
<accession>A0A9X2J604</accession>
<dbReference type="HAMAP" id="MF_00149">
    <property type="entry name" value="DNA_mis_repair"/>
    <property type="match status" value="1"/>
</dbReference>
<keyword evidence="8" id="KW-0540">Nuclease</keyword>
<dbReference type="InterPro" id="IPR020568">
    <property type="entry name" value="Ribosomal_Su5_D2-typ_SF"/>
</dbReference>
<dbReference type="Gene3D" id="3.30.1370.100">
    <property type="entry name" value="MutL, C-terminal domain, regulatory subdomain"/>
    <property type="match status" value="1"/>
</dbReference>
<keyword evidence="8" id="KW-0378">Hydrolase</keyword>
<organism evidence="8 9">
    <name type="scientific">Microbulbifer okhotskensis</name>
    <dbReference type="NCBI Taxonomy" id="2926617"/>
    <lineage>
        <taxon>Bacteria</taxon>
        <taxon>Pseudomonadati</taxon>
        <taxon>Pseudomonadota</taxon>
        <taxon>Gammaproteobacteria</taxon>
        <taxon>Cellvibrionales</taxon>
        <taxon>Microbulbiferaceae</taxon>
        <taxon>Microbulbifer</taxon>
    </lineage>
</organism>
<dbReference type="Pfam" id="PF08676">
    <property type="entry name" value="MutL_C"/>
    <property type="match status" value="1"/>
</dbReference>
<dbReference type="RefSeq" id="WP_252464125.1">
    <property type="nucleotide sequence ID" value="NZ_JALBWM010000003.1"/>
</dbReference>
<dbReference type="EMBL" id="JALBWM010000003">
    <property type="protein sequence ID" value="MCO1332956.1"/>
    <property type="molecule type" value="Genomic_DNA"/>
</dbReference>
<dbReference type="GO" id="GO:0004519">
    <property type="term" value="F:endonuclease activity"/>
    <property type="evidence" value="ECO:0007669"/>
    <property type="project" value="UniProtKB-KW"/>
</dbReference>
<dbReference type="InterPro" id="IPR042121">
    <property type="entry name" value="MutL_C_regsub"/>
</dbReference>
<dbReference type="CDD" id="cd16926">
    <property type="entry name" value="HATPase_MutL-MLH-PMS-like"/>
    <property type="match status" value="1"/>
</dbReference>
<dbReference type="PROSITE" id="PS00058">
    <property type="entry name" value="DNA_MISMATCH_REPAIR_1"/>
    <property type="match status" value="1"/>
</dbReference>
<dbReference type="InterPro" id="IPR042120">
    <property type="entry name" value="MutL_C_dimsub"/>
</dbReference>
<dbReference type="InterPro" id="IPR013507">
    <property type="entry name" value="DNA_mismatch_S5_2-like"/>
</dbReference>
<dbReference type="GO" id="GO:0016887">
    <property type="term" value="F:ATP hydrolysis activity"/>
    <property type="evidence" value="ECO:0007669"/>
    <property type="project" value="InterPro"/>
</dbReference>
<dbReference type="FunFam" id="3.30.565.10:FF:000003">
    <property type="entry name" value="DNA mismatch repair endonuclease MutL"/>
    <property type="match status" value="1"/>
</dbReference>
<gene>
    <name evidence="5 8" type="primary">mutL</name>
    <name evidence="8" type="ORF">MO867_01260</name>
</gene>
<dbReference type="SMART" id="SM00853">
    <property type="entry name" value="MutL_C"/>
    <property type="match status" value="1"/>
</dbReference>
<dbReference type="InterPro" id="IPR037198">
    <property type="entry name" value="MutL_C_sf"/>
</dbReference>
<dbReference type="InterPro" id="IPR014721">
    <property type="entry name" value="Ribsml_uS5_D2-typ_fold_subgr"/>
</dbReference>
<evidence type="ECO:0000313" key="9">
    <source>
        <dbReference type="Proteomes" id="UP001139028"/>
    </source>
</evidence>
<dbReference type="Gene3D" id="3.30.230.10">
    <property type="match status" value="1"/>
</dbReference>
<dbReference type="GO" id="GO:0032300">
    <property type="term" value="C:mismatch repair complex"/>
    <property type="evidence" value="ECO:0007669"/>
    <property type="project" value="InterPro"/>
</dbReference>
<dbReference type="PANTHER" id="PTHR10073:SF12">
    <property type="entry name" value="DNA MISMATCH REPAIR PROTEIN MLH1"/>
    <property type="match status" value="1"/>
</dbReference>
<dbReference type="InterPro" id="IPR002099">
    <property type="entry name" value="MutL/Mlh/PMS"/>
</dbReference>
<evidence type="ECO:0000259" key="7">
    <source>
        <dbReference type="SMART" id="SM01340"/>
    </source>
</evidence>
<dbReference type="SUPFAM" id="SSF118116">
    <property type="entry name" value="DNA mismatch repair protein MutL"/>
    <property type="match status" value="1"/>
</dbReference>
<dbReference type="InterPro" id="IPR014790">
    <property type="entry name" value="MutL_C"/>
</dbReference>
<feature type="domain" description="MutL C-terminal dimerisation" evidence="6">
    <location>
        <begin position="437"/>
        <end position="580"/>
    </location>
</feature>
<dbReference type="Pfam" id="PF01119">
    <property type="entry name" value="DNA_mis_repair"/>
    <property type="match status" value="1"/>
</dbReference>
<dbReference type="GO" id="GO:0006298">
    <property type="term" value="P:mismatch repair"/>
    <property type="evidence" value="ECO:0007669"/>
    <property type="project" value="UniProtKB-UniRule"/>
</dbReference>
<dbReference type="InterPro" id="IPR038973">
    <property type="entry name" value="MutL/Mlh/Pms-like"/>
</dbReference>
<comment type="similarity">
    <text evidence="1 5">Belongs to the DNA mismatch repair MutL/HexB family.</text>
</comment>
<keyword evidence="9" id="KW-1185">Reference proteome</keyword>
<dbReference type="InterPro" id="IPR020667">
    <property type="entry name" value="DNA_mismatch_repair_MutL"/>
</dbReference>
<protein>
    <recommendedName>
        <fullName evidence="2 5">DNA mismatch repair protein MutL</fullName>
    </recommendedName>
</protein>
<dbReference type="NCBIfam" id="TIGR00585">
    <property type="entry name" value="mutl"/>
    <property type="match status" value="1"/>
</dbReference>
<keyword evidence="8" id="KW-0255">Endonuclease</keyword>
<dbReference type="GO" id="GO:0030983">
    <property type="term" value="F:mismatched DNA binding"/>
    <property type="evidence" value="ECO:0007669"/>
    <property type="project" value="InterPro"/>
</dbReference>
<feature type="domain" description="DNA mismatch repair protein S5" evidence="7">
    <location>
        <begin position="214"/>
        <end position="332"/>
    </location>
</feature>
<dbReference type="AlphaFoldDB" id="A0A9X2J604"/>
<evidence type="ECO:0000256" key="4">
    <source>
        <dbReference type="ARBA" id="ARBA00023204"/>
    </source>
</evidence>
<dbReference type="Gene3D" id="3.30.1540.20">
    <property type="entry name" value="MutL, C-terminal domain, dimerisation subdomain"/>
    <property type="match status" value="1"/>
</dbReference>
<evidence type="ECO:0000259" key="6">
    <source>
        <dbReference type="SMART" id="SM00853"/>
    </source>
</evidence>
<dbReference type="SUPFAM" id="SSF54211">
    <property type="entry name" value="Ribosomal protein S5 domain 2-like"/>
    <property type="match status" value="1"/>
</dbReference>
<name>A0A9X2J604_9GAMM</name>
<dbReference type="SUPFAM" id="SSF55874">
    <property type="entry name" value="ATPase domain of HSP90 chaperone/DNA topoisomerase II/histidine kinase"/>
    <property type="match status" value="1"/>
</dbReference>
<dbReference type="InterPro" id="IPR014762">
    <property type="entry name" value="DNA_mismatch_repair_CS"/>
</dbReference>
<dbReference type="GO" id="GO:0005524">
    <property type="term" value="F:ATP binding"/>
    <property type="evidence" value="ECO:0007669"/>
    <property type="project" value="InterPro"/>
</dbReference>
<dbReference type="GO" id="GO:0140664">
    <property type="term" value="F:ATP-dependent DNA damage sensor activity"/>
    <property type="evidence" value="ECO:0007669"/>
    <property type="project" value="InterPro"/>
</dbReference>
<keyword evidence="3 5" id="KW-0227">DNA damage</keyword>
<keyword evidence="4 5" id="KW-0234">DNA repair</keyword>
<dbReference type="NCBIfam" id="NF000949">
    <property type="entry name" value="PRK00095.1-2"/>
    <property type="match status" value="1"/>
</dbReference>
<dbReference type="CDD" id="cd03482">
    <property type="entry name" value="MutL_Trans_MutL"/>
    <property type="match status" value="1"/>
</dbReference>